<dbReference type="InterPro" id="IPR050808">
    <property type="entry name" value="Phage_Integrase"/>
</dbReference>
<protein>
    <submittedName>
        <fullName evidence="3">Site-specific integrase</fullName>
    </submittedName>
</protein>
<name>A0A5T0J8Y9_CAMCO</name>
<dbReference type="GO" id="GO:0015074">
    <property type="term" value="P:DNA integration"/>
    <property type="evidence" value="ECO:0007669"/>
    <property type="project" value="UniProtKB-KW"/>
</dbReference>
<evidence type="ECO:0000256" key="2">
    <source>
        <dbReference type="ARBA" id="ARBA00022908"/>
    </source>
</evidence>
<dbReference type="InterPro" id="IPR011010">
    <property type="entry name" value="DNA_brk_join_enz"/>
</dbReference>
<sequence>SNDDFTPHGFRAMFSTLAHENRNKHQMSSDIIELCLAHVEKNKIKSAYNHALNLKEKAILMQWWGDYLDEIADLNQQVRNIFL</sequence>
<dbReference type="EMBL" id="AACCAN010000017">
    <property type="protein sequence ID" value="EAJ9572248.1"/>
    <property type="molecule type" value="Genomic_DNA"/>
</dbReference>
<dbReference type="PANTHER" id="PTHR30629:SF2">
    <property type="entry name" value="PROPHAGE INTEGRASE INTS-RELATED"/>
    <property type="match status" value="1"/>
</dbReference>
<dbReference type="GO" id="GO:0003677">
    <property type="term" value="F:DNA binding"/>
    <property type="evidence" value="ECO:0007669"/>
    <property type="project" value="InterPro"/>
</dbReference>
<dbReference type="PANTHER" id="PTHR30629">
    <property type="entry name" value="PROPHAGE INTEGRASE"/>
    <property type="match status" value="1"/>
</dbReference>
<evidence type="ECO:0000256" key="1">
    <source>
        <dbReference type="ARBA" id="ARBA00008857"/>
    </source>
</evidence>
<feature type="non-terminal residue" evidence="3">
    <location>
        <position position="1"/>
    </location>
</feature>
<accession>A0A5T0J8Y9</accession>
<proteinExistence type="inferred from homology"/>
<dbReference type="AlphaFoldDB" id="A0A5T0J8Y9"/>
<evidence type="ECO:0000313" key="3">
    <source>
        <dbReference type="EMBL" id="EAJ9572248.1"/>
    </source>
</evidence>
<comment type="similarity">
    <text evidence="1">Belongs to the 'phage' integrase family.</text>
</comment>
<keyword evidence="2" id="KW-0229">DNA integration</keyword>
<comment type="caution">
    <text evidence="3">The sequence shown here is derived from an EMBL/GenBank/DDBJ whole genome shotgun (WGS) entry which is preliminary data.</text>
</comment>
<organism evidence="3">
    <name type="scientific">Campylobacter coli</name>
    <dbReference type="NCBI Taxonomy" id="195"/>
    <lineage>
        <taxon>Bacteria</taxon>
        <taxon>Pseudomonadati</taxon>
        <taxon>Campylobacterota</taxon>
        <taxon>Epsilonproteobacteria</taxon>
        <taxon>Campylobacterales</taxon>
        <taxon>Campylobacteraceae</taxon>
        <taxon>Campylobacter</taxon>
    </lineage>
</organism>
<reference evidence="3" key="1">
    <citation type="submission" date="2019-04" db="EMBL/GenBank/DDBJ databases">
        <authorList>
            <consortium name="NARMS: The National Antimicrobial Resistance Monitoring System"/>
        </authorList>
    </citation>
    <scope>NUCLEOTIDE SEQUENCE</scope>
    <source>
        <strain evidence="3">FSIS11918609</strain>
    </source>
</reference>
<dbReference type="SUPFAM" id="SSF56349">
    <property type="entry name" value="DNA breaking-rejoining enzymes"/>
    <property type="match status" value="1"/>
</dbReference>
<gene>
    <name evidence="3" type="ORF">E5B80_07605</name>
</gene>